<proteinExistence type="predicted"/>
<comment type="caution">
    <text evidence="1">The sequence shown here is derived from an EMBL/GenBank/DDBJ whole genome shotgun (WGS) entry which is preliminary data.</text>
</comment>
<dbReference type="AlphaFoldDB" id="C2L0V9"/>
<accession>C2L0V9</accession>
<keyword evidence="2" id="KW-1185">Reference proteome</keyword>
<sequence length="58" mass="6869">MWHRMEKGKVSSPLSDLYRMVFFILVCFQEHLGRMRVFSFDPDMGYGFRPSPVAIARQ</sequence>
<name>C2L0V9_9FIRM</name>
<reference evidence="1 2" key="1">
    <citation type="submission" date="2009-04" db="EMBL/GenBank/DDBJ databases">
        <authorList>
            <person name="Qin X."/>
            <person name="Bachman B."/>
            <person name="Battles P."/>
            <person name="Bell A."/>
            <person name="Bess C."/>
            <person name="Bickham C."/>
            <person name="Chaboub L."/>
            <person name="Chen D."/>
            <person name="Coyle M."/>
            <person name="Deiros D.R."/>
            <person name="Dinh H."/>
            <person name="Forbes L."/>
            <person name="Fowler G."/>
            <person name="Francisco L."/>
            <person name="Fu Q."/>
            <person name="Gubbala S."/>
            <person name="Hale W."/>
            <person name="Han Y."/>
            <person name="Hemphill L."/>
            <person name="Highlander S.K."/>
            <person name="Hirani K."/>
            <person name="Hogues M."/>
            <person name="Jackson L."/>
            <person name="Jakkamsetti A."/>
            <person name="Javaid M."/>
            <person name="Jiang H."/>
            <person name="Korchina V."/>
            <person name="Kovar C."/>
            <person name="Lara F."/>
            <person name="Lee S."/>
            <person name="Mata R."/>
            <person name="Mathew T."/>
            <person name="Moen C."/>
            <person name="Morales K."/>
            <person name="Munidasa M."/>
            <person name="Nazareth L."/>
            <person name="Ngo R."/>
            <person name="Nguyen L."/>
            <person name="Okwuonu G."/>
            <person name="Ongeri F."/>
            <person name="Patil S."/>
            <person name="Petrosino J."/>
            <person name="Pham C."/>
            <person name="Pham P."/>
            <person name="Pu L.-L."/>
            <person name="Puazo M."/>
            <person name="Raj R."/>
            <person name="Reid J."/>
            <person name="Rouhana J."/>
            <person name="Saada N."/>
            <person name="Shang Y."/>
            <person name="Simmons D."/>
            <person name="Thornton R."/>
            <person name="Warren J."/>
            <person name="Weissenberger G."/>
            <person name="Zhang J."/>
            <person name="Zhang L."/>
            <person name="Zhou C."/>
            <person name="Zhu D."/>
            <person name="Muzny D."/>
            <person name="Worley K."/>
            <person name="Gibbs R."/>
        </authorList>
    </citation>
    <scope>NUCLEOTIDE SEQUENCE [LARGE SCALE GENOMIC DNA]</scope>
    <source>
        <strain evidence="1 2">F0268</strain>
    </source>
</reference>
<organism evidence="1 2">
    <name type="scientific">Oribacterium sinus F0268</name>
    <dbReference type="NCBI Taxonomy" id="585501"/>
    <lineage>
        <taxon>Bacteria</taxon>
        <taxon>Bacillati</taxon>
        <taxon>Bacillota</taxon>
        <taxon>Clostridia</taxon>
        <taxon>Lachnospirales</taxon>
        <taxon>Lachnospiraceae</taxon>
        <taxon>Oribacterium</taxon>
    </lineage>
</organism>
<evidence type="ECO:0000313" key="2">
    <source>
        <dbReference type="Proteomes" id="UP000004121"/>
    </source>
</evidence>
<dbReference type="EMBL" id="ACKX01000220">
    <property type="protein sequence ID" value="EEJ50340.1"/>
    <property type="molecule type" value="Genomic_DNA"/>
</dbReference>
<evidence type="ECO:0000313" key="1">
    <source>
        <dbReference type="EMBL" id="EEJ50340.1"/>
    </source>
</evidence>
<dbReference type="HOGENOM" id="CLU_2974964_0_0_9"/>
<dbReference type="STRING" id="585501.HMPREF6123_2378"/>
<protein>
    <submittedName>
        <fullName evidence="1">Uncharacterized protein</fullName>
    </submittedName>
</protein>
<gene>
    <name evidence="1" type="ORF">HMPREF6123_2378</name>
</gene>
<dbReference type="Proteomes" id="UP000004121">
    <property type="component" value="Unassembled WGS sequence"/>
</dbReference>
<dbReference type="InParanoid" id="C2L0V9"/>